<keyword evidence="3" id="KW-1185">Reference proteome</keyword>
<evidence type="ECO:0000313" key="3">
    <source>
        <dbReference type="Proteomes" id="UP001165080"/>
    </source>
</evidence>
<feature type="compositionally biased region" description="Low complexity" evidence="1">
    <location>
        <begin position="113"/>
        <end position="131"/>
    </location>
</feature>
<dbReference type="AlphaFoldDB" id="A0A9W6F4A6"/>
<reference evidence="2 3" key="1">
    <citation type="journal article" date="2023" name="Commun. Biol.">
        <title>Reorganization of the ancestral sex-determining regions during the evolution of trioecy in Pleodorina starrii.</title>
        <authorList>
            <person name="Takahashi K."/>
            <person name="Suzuki S."/>
            <person name="Kawai-Toyooka H."/>
            <person name="Yamamoto K."/>
            <person name="Hamaji T."/>
            <person name="Ootsuki R."/>
            <person name="Yamaguchi H."/>
            <person name="Kawachi M."/>
            <person name="Higashiyama T."/>
            <person name="Nozaki H."/>
        </authorList>
    </citation>
    <scope>NUCLEOTIDE SEQUENCE [LARGE SCALE GENOMIC DNA]</scope>
    <source>
        <strain evidence="2 3">NIES-4479</strain>
    </source>
</reference>
<protein>
    <submittedName>
        <fullName evidence="2">Uncharacterized protein</fullName>
    </submittedName>
</protein>
<evidence type="ECO:0000256" key="1">
    <source>
        <dbReference type="SAM" id="MobiDB-lite"/>
    </source>
</evidence>
<gene>
    <name evidence="2" type="primary">PLEST007836</name>
    <name evidence="2" type="ORF">PLESTB_000968600</name>
</gene>
<dbReference type="Proteomes" id="UP001165080">
    <property type="component" value="Unassembled WGS sequence"/>
</dbReference>
<sequence length="131" mass="15419">MNTIDEIWRRLTEGRNPQHREIAPGDREGARLYEEFRDCLEQHKRHVFYVVGAVTIPWSYMKKSVGPFVIGSILSLLPDMLYANWRCDDKFRAFAAHCDVLQRAMQQRRRTEGQQGQGQQQGQQLEGQWQQ</sequence>
<organism evidence="2 3">
    <name type="scientific">Pleodorina starrii</name>
    <dbReference type="NCBI Taxonomy" id="330485"/>
    <lineage>
        <taxon>Eukaryota</taxon>
        <taxon>Viridiplantae</taxon>
        <taxon>Chlorophyta</taxon>
        <taxon>core chlorophytes</taxon>
        <taxon>Chlorophyceae</taxon>
        <taxon>CS clade</taxon>
        <taxon>Chlamydomonadales</taxon>
        <taxon>Volvocaceae</taxon>
        <taxon>Pleodorina</taxon>
    </lineage>
</organism>
<evidence type="ECO:0000313" key="2">
    <source>
        <dbReference type="EMBL" id="GLC55290.1"/>
    </source>
</evidence>
<proteinExistence type="predicted"/>
<accession>A0A9W6F4A6</accession>
<name>A0A9W6F4A6_9CHLO</name>
<dbReference type="OrthoDB" id="523286at2759"/>
<feature type="region of interest" description="Disordered" evidence="1">
    <location>
        <begin position="105"/>
        <end position="131"/>
    </location>
</feature>
<comment type="caution">
    <text evidence="2">The sequence shown here is derived from an EMBL/GenBank/DDBJ whole genome shotgun (WGS) entry which is preliminary data.</text>
</comment>
<dbReference type="EMBL" id="BRXU01000012">
    <property type="protein sequence ID" value="GLC55290.1"/>
    <property type="molecule type" value="Genomic_DNA"/>
</dbReference>